<accession>A0A1Y3UG16</accession>
<dbReference type="RefSeq" id="WP_087988687.1">
    <property type="nucleotide sequence ID" value="NZ_JBKYBB010000018.1"/>
</dbReference>
<dbReference type="AlphaFoldDB" id="A0A1Y3UG16"/>
<reference evidence="2" key="1">
    <citation type="submission" date="2017-04" db="EMBL/GenBank/DDBJ databases">
        <title>Function of individual gut microbiota members based on whole genome sequencing of pure cultures obtained from chicken caecum.</title>
        <authorList>
            <person name="Medvecky M."/>
            <person name="Cejkova D."/>
            <person name="Polansky O."/>
            <person name="Karasova D."/>
            <person name="Kubasova T."/>
            <person name="Cizek A."/>
            <person name="Rychlik I."/>
        </authorList>
    </citation>
    <scope>NUCLEOTIDE SEQUENCE [LARGE SCALE GENOMIC DNA]</scope>
    <source>
        <strain evidence="2">An75</strain>
    </source>
</reference>
<evidence type="ECO:0000313" key="2">
    <source>
        <dbReference type="Proteomes" id="UP000195455"/>
    </source>
</evidence>
<organism evidence="1 2">
    <name type="scientific">Anaerotignum lactatifermentans</name>
    <dbReference type="NCBI Taxonomy" id="160404"/>
    <lineage>
        <taxon>Bacteria</taxon>
        <taxon>Bacillati</taxon>
        <taxon>Bacillota</taxon>
        <taxon>Clostridia</taxon>
        <taxon>Lachnospirales</taxon>
        <taxon>Anaerotignaceae</taxon>
        <taxon>Anaerotignum</taxon>
    </lineage>
</organism>
<dbReference type="Proteomes" id="UP000195455">
    <property type="component" value="Unassembled WGS sequence"/>
</dbReference>
<protein>
    <submittedName>
        <fullName evidence="1">Uncharacterized protein</fullName>
    </submittedName>
</protein>
<dbReference type="EMBL" id="NFHM01000002">
    <property type="protein sequence ID" value="OUN45309.1"/>
    <property type="molecule type" value="Genomic_DNA"/>
</dbReference>
<proteinExistence type="predicted"/>
<gene>
    <name evidence="1" type="ORF">B5G26_03315</name>
</gene>
<sequence length="85" mass="9642">MESIWENIKRHEGEVFYTVSGLEFTYQVVGEKLIHTRSKVAISKSAFEKAIALNPQKPSDLHNDVVGPSYIYAIISDSRIRCVVM</sequence>
<name>A0A1Y3UG16_9FIRM</name>
<comment type="caution">
    <text evidence="1">The sequence shown here is derived from an EMBL/GenBank/DDBJ whole genome shotgun (WGS) entry which is preliminary data.</text>
</comment>
<evidence type="ECO:0000313" key="1">
    <source>
        <dbReference type="EMBL" id="OUN45309.1"/>
    </source>
</evidence>